<dbReference type="RefSeq" id="WP_013174682.1">
    <property type="nucleotide sequence ID" value="NC_014220.1"/>
</dbReference>
<dbReference type="InterPro" id="IPR046342">
    <property type="entry name" value="CBS_dom_sf"/>
</dbReference>
<evidence type="ECO:0000256" key="2">
    <source>
        <dbReference type="PROSITE-ProRule" id="PRU00703"/>
    </source>
</evidence>
<dbReference type="HOGENOM" id="CLU_040681_6_0_9"/>
<dbReference type="Pfam" id="PF00571">
    <property type="entry name" value="CBS"/>
    <property type="match status" value="2"/>
</dbReference>
<sequence>MKVKYYMSTDVKTISPDASVIDAFVLMNRNNIRRLPIVENGKLVGIVTLSDLENVPINKPTTLNFFGTSYLLEKTLLRDIMPENREVITVGPDDYLETAAALMREHVIGALPVLENDKIVGIITETDIFDAFTRIMGFGNKDTTRIDMKLVDRPGELARIANIISDLGGNIANIVRIDLPGDDKVHLVLRITCSDPSAVVSRLKESGFEVENVNGKE</sequence>
<dbReference type="eggNOG" id="COG0517">
    <property type="taxonomic scope" value="Bacteria"/>
</dbReference>
<dbReference type="InterPro" id="IPR002912">
    <property type="entry name" value="ACT_dom"/>
</dbReference>
<dbReference type="EMBL" id="CP002048">
    <property type="protein sequence ID" value="ADI01280.1"/>
    <property type="molecule type" value="Genomic_DNA"/>
</dbReference>
<dbReference type="PROSITE" id="PS51671">
    <property type="entry name" value="ACT"/>
    <property type="match status" value="1"/>
</dbReference>
<name>D7CKP5_SYNLT</name>
<evidence type="ECO:0000256" key="1">
    <source>
        <dbReference type="ARBA" id="ARBA00023122"/>
    </source>
</evidence>
<feature type="domain" description="CBS" evidence="3">
    <location>
        <begin position="81"/>
        <end position="143"/>
    </location>
</feature>
<evidence type="ECO:0000259" key="4">
    <source>
        <dbReference type="PROSITE" id="PS51671"/>
    </source>
</evidence>
<gene>
    <name evidence="5" type="ordered locus">Slip_0496</name>
</gene>
<dbReference type="STRING" id="643648.Slip_0496"/>
<dbReference type="InterPro" id="IPR000644">
    <property type="entry name" value="CBS_dom"/>
</dbReference>
<dbReference type="AlphaFoldDB" id="D7CKP5"/>
<evidence type="ECO:0000259" key="3">
    <source>
        <dbReference type="PROSITE" id="PS51371"/>
    </source>
</evidence>
<evidence type="ECO:0000313" key="5">
    <source>
        <dbReference type="EMBL" id="ADI01280.1"/>
    </source>
</evidence>
<dbReference type="Gene3D" id="3.10.580.10">
    <property type="entry name" value="CBS-domain"/>
    <property type="match status" value="1"/>
</dbReference>
<keyword evidence="1 2" id="KW-0129">CBS domain</keyword>
<dbReference type="Proteomes" id="UP000000378">
    <property type="component" value="Chromosome"/>
</dbReference>
<feature type="domain" description="ACT" evidence="4">
    <location>
        <begin position="145"/>
        <end position="217"/>
    </location>
</feature>
<dbReference type="PROSITE" id="PS51371">
    <property type="entry name" value="CBS"/>
    <property type="match status" value="2"/>
</dbReference>
<dbReference type="Pfam" id="PF22190">
    <property type="entry name" value="TTHA0829-like_ACT"/>
    <property type="match status" value="1"/>
</dbReference>
<dbReference type="SUPFAM" id="SSF54631">
    <property type="entry name" value="CBS-domain pair"/>
    <property type="match status" value="1"/>
</dbReference>
<feature type="domain" description="CBS" evidence="3">
    <location>
        <begin position="7"/>
        <end position="63"/>
    </location>
</feature>
<reference evidence="6" key="1">
    <citation type="journal article" date="2010" name="Stand. Genomic Sci.">
        <title>Complete genome sequence of Syntrophothermus lipocalidus type strain (TGB-C1T).</title>
        <authorList>
            <consortium name="US DOE Joint Genome Institute (JGI-PGF)"/>
            <person name="Djao O."/>
            <person name="Zhang X."/>
            <person name="Lucas S."/>
            <person name="Lapidus A."/>
            <person name="Glavina Del Rio T."/>
            <person name="Nolan M."/>
            <person name="Tice H."/>
            <person name="Cheng J."/>
            <person name="Han C."/>
            <person name="Tapia R."/>
            <person name="Goodwin L."/>
            <person name="Pitluck S."/>
            <person name="Liolios K."/>
            <person name="Ivanova N."/>
            <person name="Mavromatis K."/>
            <person name="Mikhailova N."/>
            <person name="Ovchinnikova G."/>
            <person name="Pati A."/>
            <person name="Brambilla E."/>
            <person name="Chen A."/>
            <person name="Palaniappan K."/>
            <person name="Land M."/>
            <person name="Hauser L."/>
            <person name="Chang Y."/>
            <person name="Jeffries C."/>
            <person name="Rohde M."/>
            <person name="Sikorski J."/>
            <person name="Spring S."/>
            <person name="Goker M."/>
            <person name="Detter J."/>
            <person name="Woyke T."/>
            <person name="Bristow J."/>
            <person name="Eisen J."/>
            <person name="Markowitz V."/>
            <person name="Hugenholtz P."/>
            <person name="Kyrpides N."/>
            <person name="Klenk H."/>
        </authorList>
    </citation>
    <scope>NUCLEOTIDE SEQUENCE [LARGE SCALE GENOMIC DNA]</scope>
    <source>
        <strain evidence="6">DSM 12680 / TGB-C1</strain>
    </source>
</reference>
<dbReference type="SUPFAM" id="SSF55021">
    <property type="entry name" value="ACT-like"/>
    <property type="match status" value="1"/>
</dbReference>
<dbReference type="PANTHER" id="PTHR43080">
    <property type="entry name" value="CBS DOMAIN-CONTAINING PROTEIN CBSX3, MITOCHONDRIAL"/>
    <property type="match status" value="1"/>
</dbReference>
<proteinExistence type="predicted"/>
<dbReference type="SMART" id="SM00116">
    <property type="entry name" value="CBS"/>
    <property type="match status" value="2"/>
</dbReference>
<keyword evidence="6" id="KW-1185">Reference proteome</keyword>
<dbReference type="InterPro" id="IPR045865">
    <property type="entry name" value="ACT-like_dom_sf"/>
</dbReference>
<dbReference type="KEGG" id="slp:Slip_0496"/>
<dbReference type="InterPro" id="IPR051257">
    <property type="entry name" value="Diverse_CBS-Domain"/>
</dbReference>
<dbReference type="Gene3D" id="3.30.70.260">
    <property type="match status" value="1"/>
</dbReference>
<organism evidence="5 6">
    <name type="scientific">Syntrophothermus lipocalidus (strain DSM 12680 / TGB-C1)</name>
    <dbReference type="NCBI Taxonomy" id="643648"/>
    <lineage>
        <taxon>Bacteria</taxon>
        <taxon>Bacillati</taxon>
        <taxon>Bacillota</taxon>
        <taxon>Clostridia</taxon>
        <taxon>Eubacteriales</taxon>
        <taxon>Syntrophomonadaceae</taxon>
        <taxon>Syntrophothermus</taxon>
    </lineage>
</organism>
<accession>D7CKP5</accession>
<dbReference type="CDD" id="cd04584">
    <property type="entry name" value="CBS_pair_AcuB_like"/>
    <property type="match status" value="1"/>
</dbReference>
<evidence type="ECO:0000313" key="6">
    <source>
        <dbReference type="Proteomes" id="UP000000378"/>
    </source>
</evidence>
<reference evidence="5 6" key="2">
    <citation type="journal article" date="2010" name="Stand. Genomic Sci.">
        <title>Complete genome sequence of Syntrophothermus lipocalidus type strain (TGB-C1).</title>
        <authorList>
            <person name="Djao O.D."/>
            <person name="Zhang X."/>
            <person name="Lucas S."/>
            <person name="Lapidus A."/>
            <person name="Del Rio T.G."/>
            <person name="Nolan M."/>
            <person name="Tice H."/>
            <person name="Cheng J.F."/>
            <person name="Han C."/>
            <person name="Tapia R."/>
            <person name="Goodwin L."/>
            <person name="Pitluck S."/>
            <person name="Liolios K."/>
            <person name="Ivanova N."/>
            <person name="Mavromatis K."/>
            <person name="Mikhailova N."/>
            <person name="Ovchinnikova G."/>
            <person name="Pati A."/>
            <person name="Brambilla E."/>
            <person name="Chen A."/>
            <person name="Palaniappan K."/>
            <person name="Land M."/>
            <person name="Hauser L."/>
            <person name="Chang Y.J."/>
            <person name="Jeffries C.D."/>
            <person name="Rohde M."/>
            <person name="Sikorski J."/>
            <person name="Spring S."/>
            <person name="Goker M."/>
            <person name="Detter J.C."/>
            <person name="Woyke T."/>
            <person name="Bristow J."/>
            <person name="Eisen J.A."/>
            <person name="Markowitz V."/>
            <person name="Hugenholtz P."/>
            <person name="Kyrpides N.C."/>
            <person name="Klenk H.P."/>
        </authorList>
    </citation>
    <scope>NUCLEOTIDE SEQUENCE [LARGE SCALE GENOMIC DNA]</scope>
    <source>
        <strain evidence="6">DSM 12680 / TGB-C1</strain>
    </source>
</reference>
<protein>
    <submittedName>
        <fullName evidence="5">CBS domain containing membrane protein</fullName>
    </submittedName>
</protein>
<dbReference type="PANTHER" id="PTHR43080:SF2">
    <property type="entry name" value="CBS DOMAIN-CONTAINING PROTEIN"/>
    <property type="match status" value="1"/>
</dbReference>